<keyword evidence="1" id="KW-0472">Membrane</keyword>
<reference evidence="2" key="1">
    <citation type="submission" date="2020-07" db="EMBL/GenBank/DDBJ databases">
        <authorList>
            <person name="Camacho E."/>
        </authorList>
    </citation>
    <scope>NUCLEOTIDE SEQUENCE</scope>
    <source>
        <strain evidence="2">MPO218</strain>
    </source>
</reference>
<evidence type="ECO:0000313" key="3">
    <source>
        <dbReference type="Proteomes" id="UP000664914"/>
    </source>
</evidence>
<dbReference type="Proteomes" id="UP000664914">
    <property type="component" value="Chromosome"/>
</dbReference>
<reference evidence="2" key="2">
    <citation type="submission" date="2021-04" db="EMBL/GenBank/DDBJ databases">
        <title>Isolation and genomic analysis of the ibuprofen-degrading bacterium Sphingomonas strain MPO218.</title>
        <authorList>
            <person name="Aulestia M."/>
            <person name="Flores A."/>
            <person name="Mangas E.L."/>
            <person name="Perez-Pulido A.J."/>
            <person name="Santero E."/>
            <person name="Camacho E.M."/>
        </authorList>
    </citation>
    <scope>NUCLEOTIDE SEQUENCE</scope>
    <source>
        <strain evidence="2">MPO218</strain>
    </source>
</reference>
<evidence type="ECO:0000313" key="2">
    <source>
        <dbReference type="EMBL" id="QTH19623.1"/>
    </source>
</evidence>
<protein>
    <submittedName>
        <fullName evidence="2">Uncharacterized protein</fullName>
    </submittedName>
</protein>
<gene>
    <name evidence="2" type="ORF">HRJ34_14695</name>
</gene>
<dbReference type="RefSeq" id="WP_208631605.1">
    <property type="nucleotide sequence ID" value="NZ_CP059319.1"/>
</dbReference>
<name>A0A975CYG7_9SPHN</name>
<evidence type="ECO:0000256" key="1">
    <source>
        <dbReference type="SAM" id="Phobius"/>
    </source>
</evidence>
<keyword evidence="1" id="KW-0812">Transmembrane</keyword>
<organism evidence="2 3">
    <name type="scientific">Rhizorhabdus wittichii</name>
    <dbReference type="NCBI Taxonomy" id="160791"/>
    <lineage>
        <taxon>Bacteria</taxon>
        <taxon>Pseudomonadati</taxon>
        <taxon>Pseudomonadota</taxon>
        <taxon>Alphaproteobacteria</taxon>
        <taxon>Sphingomonadales</taxon>
        <taxon>Sphingomonadaceae</taxon>
        <taxon>Rhizorhabdus</taxon>
    </lineage>
</organism>
<keyword evidence="1" id="KW-1133">Transmembrane helix</keyword>
<proteinExistence type="predicted"/>
<feature type="transmembrane region" description="Helical" evidence="1">
    <location>
        <begin position="38"/>
        <end position="63"/>
    </location>
</feature>
<dbReference type="AlphaFoldDB" id="A0A975CYG7"/>
<accession>A0A975CYG7</accession>
<dbReference type="EMBL" id="CP059319">
    <property type="protein sequence ID" value="QTH19623.1"/>
    <property type="molecule type" value="Genomic_DNA"/>
</dbReference>
<sequence>MTALLAISAYLAVGASIMGWFLYGAGHRDAVDYLPALAAWRVVALVWAVIILWLPAGMTWVCFHAAHRNGRRRRG</sequence>